<sequence>MNPLAGAAAVITICSFLLALWQFLDARRTRQSERERIAGQSERLQTAVAAAIGGAETADLIVQRARAGATVTELRTIAKTMRVHMELLARQLEREHSLLEDWEPGRMTRSSRPRIWRTGNDGDTGSATTTPDSA</sequence>
<dbReference type="Proteomes" id="UP001500665">
    <property type="component" value="Unassembled WGS sequence"/>
</dbReference>
<keyword evidence="2" id="KW-1133">Transmembrane helix</keyword>
<keyword evidence="2" id="KW-0812">Transmembrane</keyword>
<keyword evidence="4" id="KW-1185">Reference proteome</keyword>
<dbReference type="RefSeq" id="WP_344246654.1">
    <property type="nucleotide sequence ID" value="NZ_BAAAHH010000050.1"/>
</dbReference>
<reference evidence="3 4" key="1">
    <citation type="journal article" date="2019" name="Int. J. Syst. Evol. Microbiol.">
        <title>The Global Catalogue of Microorganisms (GCM) 10K type strain sequencing project: providing services to taxonomists for standard genome sequencing and annotation.</title>
        <authorList>
            <consortium name="The Broad Institute Genomics Platform"/>
            <consortium name="The Broad Institute Genome Sequencing Center for Infectious Disease"/>
            <person name="Wu L."/>
            <person name="Ma J."/>
        </authorList>
    </citation>
    <scope>NUCLEOTIDE SEQUENCE [LARGE SCALE GENOMIC DNA]</scope>
    <source>
        <strain evidence="3 4">JCM 10696</strain>
    </source>
</reference>
<evidence type="ECO:0000313" key="3">
    <source>
        <dbReference type="EMBL" id="GAA0967579.1"/>
    </source>
</evidence>
<comment type="caution">
    <text evidence="3">The sequence shown here is derived from an EMBL/GenBank/DDBJ whole genome shotgun (WGS) entry which is preliminary data.</text>
</comment>
<proteinExistence type="predicted"/>
<protein>
    <submittedName>
        <fullName evidence="3">Uncharacterized protein</fullName>
    </submittedName>
</protein>
<feature type="compositionally biased region" description="Polar residues" evidence="1">
    <location>
        <begin position="121"/>
        <end position="134"/>
    </location>
</feature>
<feature type="region of interest" description="Disordered" evidence="1">
    <location>
        <begin position="104"/>
        <end position="134"/>
    </location>
</feature>
<organism evidence="3 4">
    <name type="scientific">Actinocorallia libanotica</name>
    <dbReference type="NCBI Taxonomy" id="46162"/>
    <lineage>
        <taxon>Bacteria</taxon>
        <taxon>Bacillati</taxon>
        <taxon>Actinomycetota</taxon>
        <taxon>Actinomycetes</taxon>
        <taxon>Streptosporangiales</taxon>
        <taxon>Thermomonosporaceae</taxon>
        <taxon>Actinocorallia</taxon>
    </lineage>
</organism>
<dbReference type="EMBL" id="BAAAHH010000050">
    <property type="protein sequence ID" value="GAA0967579.1"/>
    <property type="molecule type" value="Genomic_DNA"/>
</dbReference>
<evidence type="ECO:0000313" key="4">
    <source>
        <dbReference type="Proteomes" id="UP001500665"/>
    </source>
</evidence>
<evidence type="ECO:0000256" key="2">
    <source>
        <dbReference type="SAM" id="Phobius"/>
    </source>
</evidence>
<name>A0ABN1RYG8_9ACTN</name>
<keyword evidence="2" id="KW-0472">Membrane</keyword>
<feature type="transmembrane region" description="Helical" evidence="2">
    <location>
        <begin position="6"/>
        <end position="24"/>
    </location>
</feature>
<gene>
    <name evidence="3" type="ORF">GCM10009550_71660</name>
</gene>
<evidence type="ECO:0000256" key="1">
    <source>
        <dbReference type="SAM" id="MobiDB-lite"/>
    </source>
</evidence>
<accession>A0ABN1RYG8</accession>